<dbReference type="InterPro" id="IPR003675">
    <property type="entry name" value="Rce1/LyrA-like_dom"/>
</dbReference>
<protein>
    <submittedName>
        <fullName evidence="3">CPBP family intramembrane metalloprotease</fullName>
    </submittedName>
</protein>
<dbReference type="GO" id="GO:0008237">
    <property type="term" value="F:metallopeptidase activity"/>
    <property type="evidence" value="ECO:0007669"/>
    <property type="project" value="UniProtKB-KW"/>
</dbReference>
<keyword evidence="1" id="KW-0812">Transmembrane</keyword>
<keyword evidence="4" id="KW-1185">Reference proteome</keyword>
<dbReference type="PANTHER" id="PTHR36435:SF1">
    <property type="entry name" value="CAAX AMINO TERMINAL PROTEASE FAMILY PROTEIN"/>
    <property type="match status" value="1"/>
</dbReference>
<feature type="transmembrane region" description="Helical" evidence="1">
    <location>
        <begin position="171"/>
        <end position="194"/>
    </location>
</feature>
<proteinExistence type="predicted"/>
<dbReference type="Pfam" id="PF02517">
    <property type="entry name" value="Rce1-like"/>
    <property type="match status" value="1"/>
</dbReference>
<evidence type="ECO:0000313" key="3">
    <source>
        <dbReference type="EMBL" id="MBL0763734.1"/>
    </source>
</evidence>
<evidence type="ECO:0000256" key="1">
    <source>
        <dbReference type="SAM" id="Phobius"/>
    </source>
</evidence>
<dbReference type="InterPro" id="IPR052710">
    <property type="entry name" value="CAAX_protease"/>
</dbReference>
<feature type="domain" description="CAAX prenyl protease 2/Lysostaphin resistance protein A-like" evidence="2">
    <location>
        <begin position="171"/>
        <end position="258"/>
    </location>
</feature>
<dbReference type="GO" id="GO:0004175">
    <property type="term" value="F:endopeptidase activity"/>
    <property type="evidence" value="ECO:0007669"/>
    <property type="project" value="UniProtKB-ARBA"/>
</dbReference>
<feature type="transmembrane region" description="Helical" evidence="1">
    <location>
        <begin position="67"/>
        <end position="89"/>
    </location>
</feature>
<keyword evidence="3" id="KW-0378">Hydrolase</keyword>
<dbReference type="GO" id="GO:0080120">
    <property type="term" value="P:CAAX-box protein maturation"/>
    <property type="evidence" value="ECO:0007669"/>
    <property type="project" value="UniProtKB-ARBA"/>
</dbReference>
<dbReference type="EMBL" id="JAERQG010000001">
    <property type="protein sequence ID" value="MBL0763734.1"/>
    <property type="molecule type" value="Genomic_DNA"/>
</dbReference>
<dbReference type="AlphaFoldDB" id="A0A937ADQ3"/>
<evidence type="ECO:0000313" key="4">
    <source>
        <dbReference type="Proteomes" id="UP000642920"/>
    </source>
</evidence>
<comment type="caution">
    <text evidence="3">The sequence shown here is derived from an EMBL/GenBank/DDBJ whole genome shotgun (WGS) entry which is preliminary data.</text>
</comment>
<evidence type="ECO:0000259" key="2">
    <source>
        <dbReference type="Pfam" id="PF02517"/>
    </source>
</evidence>
<feature type="transmembrane region" description="Helical" evidence="1">
    <location>
        <begin position="20"/>
        <end position="47"/>
    </location>
</feature>
<keyword evidence="1" id="KW-0472">Membrane</keyword>
<name>A0A937ADQ3_9BACT</name>
<reference evidence="3" key="1">
    <citation type="submission" date="2021-01" db="EMBL/GenBank/DDBJ databases">
        <title>Marivirga sp. nov., isolated from intertidal surface sediments.</title>
        <authorList>
            <person name="Zhang M."/>
        </authorList>
    </citation>
    <scope>NUCLEOTIDE SEQUENCE</scope>
    <source>
        <strain evidence="3">SM1354</strain>
    </source>
</reference>
<feature type="transmembrane region" description="Helical" evidence="1">
    <location>
        <begin position="246"/>
        <end position="265"/>
    </location>
</feature>
<dbReference type="Proteomes" id="UP000642920">
    <property type="component" value="Unassembled WGS sequence"/>
</dbReference>
<gene>
    <name evidence="3" type="ORF">JKP34_00635</name>
</gene>
<feature type="transmembrane region" description="Helical" evidence="1">
    <location>
        <begin position="206"/>
        <end position="226"/>
    </location>
</feature>
<organism evidence="3 4">
    <name type="scientific">Marivirga atlantica</name>
    <dbReference type="NCBI Taxonomy" id="1548457"/>
    <lineage>
        <taxon>Bacteria</taxon>
        <taxon>Pseudomonadati</taxon>
        <taxon>Bacteroidota</taxon>
        <taxon>Cytophagia</taxon>
        <taxon>Cytophagales</taxon>
        <taxon>Marivirgaceae</taxon>
        <taxon>Marivirga</taxon>
    </lineage>
</organism>
<sequence>MNSFEDNLPLKHNKNPWVSLITFVLLFIAANVLGQLIGVVAAILVAQVPLAEAMTVFEPPYANDTKAVIYTAQGISHLLGFTGFALFFIKVVDDQRLTMYFNRKRFTAKQALVVAALTFCFMIFNSVVIDWNMNIEFPDFMRGFENWARNMEDQLMELTKLLSTYDSFGEMLLALIVIGVLPAVGEELIFRGLLQNKLQVIAKNPHVAIWVTAIIFGAFHMQFYGVVPRILLGALFGYIYYYSGNIWYAVIAHFVNNGLAVIAAYVGPRVSEDWDATEMDTAMPVYVSLVGLVACIYLFRFFYQYMQKQLNG</sequence>
<keyword evidence="1" id="KW-1133">Transmembrane helix</keyword>
<keyword evidence="3" id="KW-0645">Protease</keyword>
<feature type="transmembrane region" description="Helical" evidence="1">
    <location>
        <begin position="110"/>
        <end position="129"/>
    </location>
</feature>
<dbReference type="PANTHER" id="PTHR36435">
    <property type="entry name" value="SLR1288 PROTEIN"/>
    <property type="match status" value="1"/>
</dbReference>
<accession>A0A937ADQ3</accession>
<dbReference type="RefSeq" id="WP_201916652.1">
    <property type="nucleotide sequence ID" value="NZ_JAERQG010000001.1"/>
</dbReference>
<feature type="transmembrane region" description="Helical" evidence="1">
    <location>
        <begin position="285"/>
        <end position="303"/>
    </location>
</feature>
<keyword evidence="3" id="KW-0482">Metalloprotease</keyword>